<dbReference type="PANTHER" id="PTHR31658">
    <property type="entry name" value="CONSERVED OLIGOMERIC GOLGI COMPLEX SUBUNIT 1"/>
    <property type="match status" value="1"/>
</dbReference>
<dbReference type="HOGENOM" id="CLU_008451_0_0_1"/>
<dbReference type="eggNOG" id="ENOG502RN59">
    <property type="taxonomic scope" value="Eukaryota"/>
</dbReference>
<dbReference type="GO" id="GO:0015031">
    <property type="term" value="P:protein transport"/>
    <property type="evidence" value="ECO:0007669"/>
    <property type="project" value="UniProtKB-KW"/>
</dbReference>
<evidence type="ECO:0000256" key="1">
    <source>
        <dbReference type="ARBA" id="ARBA00004395"/>
    </source>
</evidence>
<dbReference type="Pfam" id="PF08700">
    <property type="entry name" value="VPS51_Exo84_N"/>
    <property type="match status" value="1"/>
</dbReference>
<sequence>MDPGATITTWQQAFEEYRIPVTRAIEKQLRASAARDREKLRALVGGSYRDLLATAEAIVGLETTSKAAEEHLASISLNCRPPNQDVSARPPAPEKVALAQVRLLQQCCITSATALRAQNILQCAQLIVVSSLLLKSLGGQQGLIQSLEFLRDKIGLLRRQLLRQVDAKLVNPVSNRSGLLNSLCSYCLVTSVSSEDALAHLRQLRLDKLRRQLTKSGNRDTISNALQYQIISLQAFKSLTGRPIVEAMNGLQRRPILADPTIRELETLDLDRTWPLLPTEIQTFVPYFKRSTSTSEEIESKLEAWSLEVSRVLSTSLDRHLAGMNDITTVLELRKELYATLLPSYFSTPASANITEHIRQSLNQRLNTICQEQGSRLTEITRLLSDGTHTRQSTKSLWDAELVQTSLSHGGSRFTKQVKNRHAGLNGVLSKGAKLLDAWLLSVNDTQNQIDELVKIRWRDIVEEPEEEQEDDASELIRALSEKDKEIYSNSLQESLRKSLADYQKSMVEATSYITDTTPSVASAVMLLRSIRTSTVALQRAFLDDSRFESLDTLVTKLHEVVAHEVTRRLSQSMEEGTRPQKLGKTTLPNDMPSPTAFSTLRKLCKIMLEIGGTDLWSPPAVSMVKKAVYHRIFGTANVSSYTSSGFDQAYLRAALGPDPRQNLSKESDSEADVPAAAEYWTRTKLLFGVIA</sequence>
<keyword evidence="4" id="KW-0813">Transport</keyword>
<keyword evidence="10" id="KW-1185">Reference proteome</keyword>
<evidence type="ECO:0000256" key="3">
    <source>
        <dbReference type="ARBA" id="ARBA00020978"/>
    </source>
</evidence>
<evidence type="ECO:0000256" key="5">
    <source>
        <dbReference type="ARBA" id="ARBA00022927"/>
    </source>
</evidence>
<proteinExistence type="inferred from homology"/>
<dbReference type="GO" id="GO:0006891">
    <property type="term" value="P:intra-Golgi vesicle-mediated transport"/>
    <property type="evidence" value="ECO:0007669"/>
    <property type="project" value="InterPro"/>
</dbReference>
<evidence type="ECO:0000256" key="2">
    <source>
        <dbReference type="ARBA" id="ARBA00006653"/>
    </source>
</evidence>
<dbReference type="Proteomes" id="UP000019478">
    <property type="component" value="Unassembled WGS sequence"/>
</dbReference>
<feature type="region of interest" description="Disordered" evidence="8">
    <location>
        <begin position="570"/>
        <end position="592"/>
    </location>
</feature>
<dbReference type="InterPro" id="IPR033370">
    <property type="entry name" value="COG1"/>
</dbReference>
<gene>
    <name evidence="9" type="ORF">A1O3_04543</name>
</gene>
<evidence type="ECO:0000256" key="4">
    <source>
        <dbReference type="ARBA" id="ARBA00022448"/>
    </source>
</evidence>
<comment type="caution">
    <text evidence="9">The sequence shown here is derived from an EMBL/GenBank/DDBJ whole genome shotgun (WGS) entry which is preliminary data.</text>
</comment>
<comment type="similarity">
    <text evidence="2">Belongs to the COG1 family.</text>
</comment>
<evidence type="ECO:0000256" key="8">
    <source>
        <dbReference type="SAM" id="MobiDB-lite"/>
    </source>
</evidence>
<accession>W9Y4Y7</accession>
<evidence type="ECO:0000313" key="10">
    <source>
        <dbReference type="Proteomes" id="UP000019478"/>
    </source>
</evidence>
<protein>
    <recommendedName>
        <fullName evidence="3">Conserved oligomeric Golgi complex subunit 1</fullName>
    </recommendedName>
</protein>
<dbReference type="GO" id="GO:0017119">
    <property type="term" value="C:Golgi transport complex"/>
    <property type="evidence" value="ECO:0007669"/>
    <property type="project" value="InterPro"/>
</dbReference>
<evidence type="ECO:0000256" key="6">
    <source>
        <dbReference type="ARBA" id="ARBA00023034"/>
    </source>
</evidence>
<comment type="subcellular location">
    <subcellularLocation>
        <location evidence="1">Golgi apparatus membrane</location>
        <topology evidence="1">Peripheral membrane protein</topology>
    </subcellularLocation>
</comment>
<dbReference type="STRING" id="1182542.W9Y4Y7"/>
<name>W9Y4Y7_9EURO</name>
<organism evidence="9 10">
    <name type="scientific">Capronia epimyces CBS 606.96</name>
    <dbReference type="NCBI Taxonomy" id="1182542"/>
    <lineage>
        <taxon>Eukaryota</taxon>
        <taxon>Fungi</taxon>
        <taxon>Dikarya</taxon>
        <taxon>Ascomycota</taxon>
        <taxon>Pezizomycotina</taxon>
        <taxon>Eurotiomycetes</taxon>
        <taxon>Chaetothyriomycetidae</taxon>
        <taxon>Chaetothyriales</taxon>
        <taxon>Herpotrichiellaceae</taxon>
        <taxon>Capronia</taxon>
    </lineage>
</organism>
<keyword evidence="6" id="KW-0333">Golgi apparatus</keyword>
<evidence type="ECO:0000313" key="9">
    <source>
        <dbReference type="EMBL" id="EXJ87583.1"/>
    </source>
</evidence>
<reference evidence="9 10" key="1">
    <citation type="submission" date="2013-03" db="EMBL/GenBank/DDBJ databases">
        <title>The Genome Sequence of Capronia epimyces CBS 606.96.</title>
        <authorList>
            <consortium name="The Broad Institute Genomics Platform"/>
            <person name="Cuomo C."/>
            <person name="de Hoog S."/>
            <person name="Gorbushina A."/>
            <person name="Walker B."/>
            <person name="Young S.K."/>
            <person name="Zeng Q."/>
            <person name="Gargeya S."/>
            <person name="Fitzgerald M."/>
            <person name="Haas B."/>
            <person name="Abouelleil A."/>
            <person name="Allen A.W."/>
            <person name="Alvarado L."/>
            <person name="Arachchi H.M."/>
            <person name="Berlin A.M."/>
            <person name="Chapman S.B."/>
            <person name="Gainer-Dewar J."/>
            <person name="Goldberg J."/>
            <person name="Griggs A."/>
            <person name="Gujja S."/>
            <person name="Hansen M."/>
            <person name="Howarth C."/>
            <person name="Imamovic A."/>
            <person name="Ireland A."/>
            <person name="Larimer J."/>
            <person name="McCowan C."/>
            <person name="Murphy C."/>
            <person name="Pearson M."/>
            <person name="Poon T.W."/>
            <person name="Priest M."/>
            <person name="Roberts A."/>
            <person name="Saif S."/>
            <person name="Shea T."/>
            <person name="Sisk P."/>
            <person name="Sykes S."/>
            <person name="Wortman J."/>
            <person name="Nusbaum C."/>
            <person name="Birren B."/>
        </authorList>
    </citation>
    <scope>NUCLEOTIDE SEQUENCE [LARGE SCALE GENOMIC DNA]</scope>
    <source>
        <strain evidence="9 10">CBS 606.96</strain>
    </source>
</reference>
<dbReference type="PANTHER" id="PTHR31658:SF0">
    <property type="entry name" value="CONSERVED OLIGOMERIC GOLGI COMPLEX SUBUNIT 1"/>
    <property type="match status" value="1"/>
</dbReference>
<dbReference type="EMBL" id="AMGY01000003">
    <property type="protein sequence ID" value="EXJ87583.1"/>
    <property type="molecule type" value="Genomic_DNA"/>
</dbReference>
<evidence type="ECO:0000256" key="7">
    <source>
        <dbReference type="ARBA" id="ARBA00023136"/>
    </source>
</evidence>
<keyword evidence="7" id="KW-0472">Membrane</keyword>
<keyword evidence="5" id="KW-0653">Protein transport</keyword>
<dbReference type="OrthoDB" id="46189at2759"/>
<dbReference type="AlphaFoldDB" id="W9Y4Y7"/>
<dbReference type="RefSeq" id="XP_007732862.1">
    <property type="nucleotide sequence ID" value="XM_007734672.1"/>
</dbReference>
<dbReference type="GeneID" id="19168662"/>
<dbReference type="GO" id="GO:0000139">
    <property type="term" value="C:Golgi membrane"/>
    <property type="evidence" value="ECO:0007669"/>
    <property type="project" value="UniProtKB-SubCell"/>
</dbReference>